<dbReference type="PROSITE" id="PS00028">
    <property type="entry name" value="ZINC_FINGER_C2H2_1"/>
    <property type="match status" value="1"/>
</dbReference>
<dbReference type="GO" id="GO:0003676">
    <property type="term" value="F:nucleic acid binding"/>
    <property type="evidence" value="ECO:0007669"/>
    <property type="project" value="InterPro"/>
</dbReference>
<feature type="domain" description="C2H2-type" evidence="3">
    <location>
        <begin position="7"/>
        <end position="29"/>
    </location>
</feature>
<comment type="similarity">
    <text evidence="2">Belongs to the REI1 family.</text>
</comment>
<accession>A0A4P9YMP9</accession>
<dbReference type="InterPro" id="IPR013087">
    <property type="entry name" value="Znf_C2H2_type"/>
</dbReference>
<protein>
    <recommendedName>
        <fullName evidence="3">C2H2-type domain-containing protein</fullName>
    </recommendedName>
</protein>
<evidence type="ECO:0000313" key="5">
    <source>
        <dbReference type="Proteomes" id="UP000281549"/>
    </source>
</evidence>
<evidence type="ECO:0000256" key="1">
    <source>
        <dbReference type="ARBA" id="ARBA00022517"/>
    </source>
</evidence>
<dbReference type="SMART" id="SM00451">
    <property type="entry name" value="ZnF_U1"/>
    <property type="match status" value="1"/>
</dbReference>
<dbReference type="PANTHER" id="PTHR13182:SF8">
    <property type="entry name" value="CYTOPLASMIC 60S SUBUNIT BIOGENESIS FACTOR ZNF622"/>
    <property type="match status" value="1"/>
</dbReference>
<gene>
    <name evidence="4" type="ORF">ROZALSC1DRAFT_12970</name>
</gene>
<organism evidence="4 5">
    <name type="scientific">Rozella allomycis (strain CSF55)</name>
    <dbReference type="NCBI Taxonomy" id="988480"/>
    <lineage>
        <taxon>Eukaryota</taxon>
        <taxon>Fungi</taxon>
        <taxon>Fungi incertae sedis</taxon>
        <taxon>Cryptomycota</taxon>
        <taxon>Cryptomycota incertae sedis</taxon>
        <taxon>Rozella</taxon>
    </lineage>
</organism>
<dbReference type="GO" id="GO:0008270">
    <property type="term" value="F:zinc ion binding"/>
    <property type="evidence" value="ECO:0007669"/>
    <property type="project" value="InterPro"/>
</dbReference>
<dbReference type="EMBL" id="ML005094">
    <property type="protein sequence ID" value="RKP20231.1"/>
    <property type="molecule type" value="Genomic_DNA"/>
</dbReference>
<evidence type="ECO:0000313" key="4">
    <source>
        <dbReference type="EMBL" id="RKP20231.1"/>
    </source>
</evidence>
<dbReference type="GO" id="GO:0030687">
    <property type="term" value="C:preribosome, large subunit precursor"/>
    <property type="evidence" value="ECO:0007669"/>
    <property type="project" value="TreeGrafter"/>
</dbReference>
<dbReference type="PANTHER" id="PTHR13182">
    <property type="entry name" value="ZINC FINGER PROTEIN 622"/>
    <property type="match status" value="1"/>
</dbReference>
<dbReference type="InterPro" id="IPR040025">
    <property type="entry name" value="Znf622/Rei1/Reh1"/>
</dbReference>
<dbReference type="AlphaFoldDB" id="A0A4P9YMP9"/>
<dbReference type="Proteomes" id="UP000281549">
    <property type="component" value="Unassembled WGS sequence"/>
</dbReference>
<keyword evidence="1" id="KW-0690">Ribosome biogenesis</keyword>
<name>A0A4P9YMP9_ROZAC</name>
<evidence type="ECO:0000256" key="2">
    <source>
        <dbReference type="ARBA" id="ARBA00034126"/>
    </source>
</evidence>
<reference evidence="5" key="1">
    <citation type="journal article" date="2018" name="Nat. Microbiol.">
        <title>Leveraging single-cell genomics to expand the fungal tree of life.</title>
        <authorList>
            <person name="Ahrendt S.R."/>
            <person name="Quandt C.A."/>
            <person name="Ciobanu D."/>
            <person name="Clum A."/>
            <person name="Salamov A."/>
            <person name="Andreopoulos B."/>
            <person name="Cheng J.F."/>
            <person name="Woyke T."/>
            <person name="Pelin A."/>
            <person name="Henrissat B."/>
            <person name="Reynolds N.K."/>
            <person name="Benny G.L."/>
            <person name="Smith M.E."/>
            <person name="James T.Y."/>
            <person name="Grigoriev I.V."/>
        </authorList>
    </citation>
    <scope>NUCLEOTIDE SEQUENCE [LARGE SCALE GENOMIC DNA]</scope>
    <source>
        <strain evidence="5">CSF55</strain>
    </source>
</reference>
<proteinExistence type="inferred from homology"/>
<dbReference type="InterPro" id="IPR003604">
    <property type="entry name" value="Matrin/U1-like-C_Znf_C2H2"/>
</dbReference>
<evidence type="ECO:0000259" key="3">
    <source>
        <dbReference type="PROSITE" id="PS00028"/>
    </source>
</evidence>
<sequence>MTNSFTCISCQVVFGTPEEQRTHHRTEWHRYNLKRKCAGLPPVTAENFATRTLGKNISQNLC</sequence>
<dbReference type="GO" id="GO:0042273">
    <property type="term" value="P:ribosomal large subunit biogenesis"/>
    <property type="evidence" value="ECO:0007669"/>
    <property type="project" value="TreeGrafter"/>
</dbReference>